<dbReference type="EMBL" id="FNYD01000001">
    <property type="protein sequence ID" value="SEI38785.1"/>
    <property type="molecule type" value="Genomic_DNA"/>
</dbReference>
<feature type="signal peptide" evidence="1">
    <location>
        <begin position="1"/>
        <end position="22"/>
    </location>
</feature>
<keyword evidence="4" id="KW-1185">Reference proteome</keyword>
<proteinExistence type="predicted"/>
<dbReference type="InterPro" id="IPR011041">
    <property type="entry name" value="Quinoprot_gluc/sorb_DH_b-prop"/>
</dbReference>
<organism evidence="3 4">
    <name type="scientific">Cribrihabitans marinus</name>
    <dbReference type="NCBI Taxonomy" id="1227549"/>
    <lineage>
        <taxon>Bacteria</taxon>
        <taxon>Pseudomonadati</taxon>
        <taxon>Pseudomonadota</taxon>
        <taxon>Alphaproteobacteria</taxon>
        <taxon>Rhodobacterales</taxon>
        <taxon>Paracoccaceae</taxon>
        <taxon>Cribrihabitans</taxon>
    </lineage>
</organism>
<evidence type="ECO:0000313" key="3">
    <source>
        <dbReference type="EMBL" id="SEI38785.1"/>
    </source>
</evidence>
<protein>
    <submittedName>
        <fullName evidence="3">Glucose/arabinose dehydrogenase, beta-propeller fold</fullName>
    </submittedName>
</protein>
<feature type="domain" description="Glucose/Sorbosone dehydrogenase" evidence="2">
    <location>
        <begin position="41"/>
        <end position="362"/>
    </location>
</feature>
<gene>
    <name evidence="3" type="ORF">SAMN05444007_1011</name>
</gene>
<feature type="chain" id="PRO_5011564898" evidence="1">
    <location>
        <begin position="23"/>
        <end position="369"/>
    </location>
</feature>
<dbReference type="PANTHER" id="PTHR19328:SF75">
    <property type="entry name" value="ALDOSE SUGAR DEHYDROGENASE YLII"/>
    <property type="match status" value="1"/>
</dbReference>
<accession>A0A1H6QHR6</accession>
<evidence type="ECO:0000313" key="4">
    <source>
        <dbReference type="Proteomes" id="UP000199379"/>
    </source>
</evidence>
<name>A0A1H6QHR6_9RHOB</name>
<keyword evidence="1" id="KW-0732">Signal</keyword>
<sequence length="369" mass="39040">MFRKLFPIIVSLAAGFAGPVTAQELQSAAGPLRLERVVSGLDAPWGLGLLPGGGVLVSERGGRLLLVADGQARPVAGVPKVRAQGQGGLLDVTVARDFAQSREVFLTFAKAQPGGAGGTALAVGRLSASGDRLESVRILFEAADGGSGGRHFGSRVVEAPDGKLFVTIGDRGKRDLAQDLSTHNGTVIRINRDGSVPADNPFVGQSGARPEIWSYGHRNPQGAGLDGQGRLWISEHGARGGDEVNRIRKGANYGWPVISYGRHYSGAKIGEGTAKPGMEQPAHYWDPSIAPSGLMVYSGKLWPEWRGDIFVGALKFDHIARLEGTPLREVEQISGPETERLRDIVEAPDGSIWFISVGQGAVYRMTPGG</sequence>
<dbReference type="Gene3D" id="2.120.10.30">
    <property type="entry name" value="TolB, C-terminal domain"/>
    <property type="match status" value="1"/>
</dbReference>
<dbReference type="OrthoDB" id="9770043at2"/>
<dbReference type="Pfam" id="PF07995">
    <property type="entry name" value="GSDH"/>
    <property type="match status" value="1"/>
</dbReference>
<dbReference type="STRING" id="1227549.SAMN05444007_1011"/>
<reference evidence="3 4" key="1">
    <citation type="submission" date="2016-10" db="EMBL/GenBank/DDBJ databases">
        <authorList>
            <person name="de Groot N.N."/>
        </authorList>
    </citation>
    <scope>NUCLEOTIDE SEQUENCE [LARGE SCALE GENOMIC DNA]</scope>
    <source>
        <strain evidence="3 4">DSM 29340</strain>
    </source>
</reference>
<dbReference type="Proteomes" id="UP000199379">
    <property type="component" value="Unassembled WGS sequence"/>
</dbReference>
<dbReference type="InterPro" id="IPR012938">
    <property type="entry name" value="Glc/Sorbosone_DH"/>
</dbReference>
<dbReference type="PANTHER" id="PTHR19328">
    <property type="entry name" value="HEDGEHOG-INTERACTING PROTEIN"/>
    <property type="match status" value="1"/>
</dbReference>
<dbReference type="InterPro" id="IPR011042">
    <property type="entry name" value="6-blade_b-propeller_TolB-like"/>
</dbReference>
<evidence type="ECO:0000259" key="2">
    <source>
        <dbReference type="Pfam" id="PF07995"/>
    </source>
</evidence>
<evidence type="ECO:0000256" key="1">
    <source>
        <dbReference type="SAM" id="SignalP"/>
    </source>
</evidence>
<dbReference type="RefSeq" id="WP_092361276.1">
    <property type="nucleotide sequence ID" value="NZ_BMGV01000001.1"/>
</dbReference>
<dbReference type="AlphaFoldDB" id="A0A1H6QHR6"/>
<dbReference type="SUPFAM" id="SSF50952">
    <property type="entry name" value="Soluble quinoprotein glucose dehydrogenase"/>
    <property type="match status" value="1"/>
</dbReference>